<sequence length="51" mass="5779">MKAIVLVHRDGGRHLAFVKDSKFDTQAWASSPSRKASFNLLGIVKVEEHYH</sequence>
<proteinExistence type="predicted"/>
<dbReference type="AlphaFoldDB" id="A0A2R5F7P1"/>
<organism evidence="1 2">
    <name type="scientific">Novimethylophilus kurashikiensis</name>
    <dbReference type="NCBI Taxonomy" id="1825523"/>
    <lineage>
        <taxon>Bacteria</taxon>
        <taxon>Pseudomonadati</taxon>
        <taxon>Pseudomonadota</taxon>
        <taxon>Betaproteobacteria</taxon>
        <taxon>Nitrosomonadales</taxon>
        <taxon>Methylophilaceae</taxon>
        <taxon>Novimethylophilus</taxon>
    </lineage>
</organism>
<dbReference type="Proteomes" id="UP000245081">
    <property type="component" value="Unassembled WGS sequence"/>
</dbReference>
<dbReference type="RefSeq" id="WP_181376216.1">
    <property type="nucleotide sequence ID" value="NZ_BDOQ01000007.1"/>
</dbReference>
<comment type="caution">
    <text evidence="1">The sequence shown here is derived from an EMBL/GenBank/DDBJ whole genome shotgun (WGS) entry which is preliminary data.</text>
</comment>
<protein>
    <submittedName>
        <fullName evidence="1">2-isopropylmalate synthase</fullName>
    </submittedName>
</protein>
<gene>
    <name evidence="1" type="ORF">NMK_1825</name>
</gene>
<evidence type="ECO:0000313" key="2">
    <source>
        <dbReference type="Proteomes" id="UP000245081"/>
    </source>
</evidence>
<accession>A0A2R5F7P1</accession>
<dbReference type="EMBL" id="BDOQ01000007">
    <property type="protein sequence ID" value="GBG14260.1"/>
    <property type="molecule type" value="Genomic_DNA"/>
</dbReference>
<reference evidence="1 2" key="1">
    <citation type="journal article" date="2018" name="Environ. Microbiol.">
        <title>Isolation and genomic characterization of Novimethylophilus kurashikiensis gen. nov. sp. nov., a new lanthanide-dependent methylotrophic species of Methylophilaceae.</title>
        <authorList>
            <person name="Lv H."/>
            <person name="Sahin N."/>
            <person name="Tani A."/>
        </authorList>
    </citation>
    <scope>NUCLEOTIDE SEQUENCE [LARGE SCALE GENOMIC DNA]</scope>
    <source>
        <strain evidence="1 2">La2-4</strain>
    </source>
</reference>
<evidence type="ECO:0000313" key="1">
    <source>
        <dbReference type="EMBL" id="GBG14260.1"/>
    </source>
</evidence>
<name>A0A2R5F7P1_9PROT</name>
<keyword evidence="2" id="KW-1185">Reference proteome</keyword>